<evidence type="ECO:0000313" key="2">
    <source>
        <dbReference type="Proteomes" id="UP001202134"/>
    </source>
</evidence>
<evidence type="ECO:0000313" key="1">
    <source>
        <dbReference type="EMBL" id="MCL1044465.1"/>
    </source>
</evidence>
<dbReference type="Proteomes" id="UP001202134">
    <property type="component" value="Unassembled WGS sequence"/>
</dbReference>
<proteinExistence type="predicted"/>
<protein>
    <recommendedName>
        <fullName evidence="3">Anti-sigma factor</fullName>
    </recommendedName>
</protein>
<dbReference type="RefSeq" id="WP_248954848.1">
    <property type="nucleotide sequence ID" value="NZ_JAKIKU010000002.1"/>
</dbReference>
<organism evidence="1 2">
    <name type="scientific">Shewanella electrodiphila</name>
    <dbReference type="NCBI Taxonomy" id="934143"/>
    <lineage>
        <taxon>Bacteria</taxon>
        <taxon>Pseudomonadati</taxon>
        <taxon>Pseudomonadota</taxon>
        <taxon>Gammaproteobacteria</taxon>
        <taxon>Alteromonadales</taxon>
        <taxon>Shewanellaceae</taxon>
        <taxon>Shewanella</taxon>
    </lineage>
</organism>
<sequence length="197" mass="22347">MKKNQPQQENLDDLLASLPKEISPKADLWQDIDDQISAKTNSNMTQNSMVKGDSHWKMIAMAASLAFVMVLGWKLSTPNISSTETLTVNNALSNQSTEDLIALVDQIAQTHQQQITSFEDNKYTVGMQLDNQTNPFNKGFSELELASKEIQQALKNDPNNKQVWDLWLWIMKREIELLQQQQRTPMNTAPSTQGNQI</sequence>
<name>A0ABT0KM62_9GAMM</name>
<comment type="caution">
    <text evidence="1">The sequence shown here is derived from an EMBL/GenBank/DDBJ whole genome shotgun (WGS) entry which is preliminary data.</text>
</comment>
<reference evidence="1 2" key="1">
    <citation type="submission" date="2022-01" db="EMBL/GenBank/DDBJ databases">
        <title>Whole genome-based taxonomy of the Shewanellaceae.</title>
        <authorList>
            <person name="Martin-Rodriguez A.J."/>
        </authorList>
    </citation>
    <scope>NUCLEOTIDE SEQUENCE [LARGE SCALE GENOMIC DNA]</scope>
    <source>
        <strain evidence="1 2">DSM 24955</strain>
    </source>
</reference>
<accession>A0ABT0KM62</accession>
<keyword evidence="2" id="KW-1185">Reference proteome</keyword>
<evidence type="ECO:0008006" key="3">
    <source>
        <dbReference type="Google" id="ProtNLM"/>
    </source>
</evidence>
<gene>
    <name evidence="1" type="ORF">L2737_03845</name>
</gene>
<dbReference type="EMBL" id="JAKIKU010000002">
    <property type="protein sequence ID" value="MCL1044465.1"/>
    <property type="molecule type" value="Genomic_DNA"/>
</dbReference>